<organism evidence="2 3">
    <name type="scientific">Microbulbifer aestuariivivens</name>
    <dbReference type="NCBI Taxonomy" id="1908308"/>
    <lineage>
        <taxon>Bacteria</taxon>
        <taxon>Pseudomonadati</taxon>
        <taxon>Pseudomonadota</taxon>
        <taxon>Gammaproteobacteria</taxon>
        <taxon>Cellvibrionales</taxon>
        <taxon>Microbulbiferaceae</taxon>
        <taxon>Microbulbifer</taxon>
    </lineage>
</organism>
<keyword evidence="1" id="KW-1133">Transmembrane helix</keyword>
<name>A0ABP9WP02_9GAMM</name>
<reference evidence="2 3" key="1">
    <citation type="submission" date="2024-02" db="EMBL/GenBank/DDBJ databases">
        <title>Microbulbifer aestuariivivens NBRC 112533.</title>
        <authorList>
            <person name="Ichikawa N."/>
            <person name="Katano-Makiyama Y."/>
            <person name="Hidaka K."/>
        </authorList>
    </citation>
    <scope>NUCLEOTIDE SEQUENCE [LARGE SCALE GENOMIC DNA]</scope>
    <source>
        <strain evidence="2 3">NBRC 112533</strain>
    </source>
</reference>
<evidence type="ECO:0000313" key="2">
    <source>
        <dbReference type="EMBL" id="GAA5524151.1"/>
    </source>
</evidence>
<keyword evidence="1" id="KW-0812">Transmembrane</keyword>
<gene>
    <name evidence="2" type="ORF">Maes01_00705</name>
</gene>
<protein>
    <submittedName>
        <fullName evidence="2">Uncharacterized protein</fullName>
    </submittedName>
</protein>
<feature type="transmembrane region" description="Helical" evidence="1">
    <location>
        <begin position="59"/>
        <end position="84"/>
    </location>
</feature>
<evidence type="ECO:0000313" key="3">
    <source>
        <dbReference type="Proteomes" id="UP001408594"/>
    </source>
</evidence>
<accession>A0ABP9WP02</accession>
<evidence type="ECO:0000256" key="1">
    <source>
        <dbReference type="SAM" id="Phobius"/>
    </source>
</evidence>
<keyword evidence="3" id="KW-1185">Reference proteome</keyword>
<dbReference type="EMBL" id="BAABRT010000004">
    <property type="protein sequence ID" value="GAA5524151.1"/>
    <property type="molecule type" value="Genomic_DNA"/>
</dbReference>
<comment type="caution">
    <text evidence="2">The sequence shown here is derived from an EMBL/GenBank/DDBJ whole genome shotgun (WGS) entry which is preliminary data.</text>
</comment>
<sequence length="94" mass="10928">MGRRKWVCGVRGDTSREWLGKKSPARRRGAQTAVYRSFLGLFPLLVHCFPAGYLTGLKAIFSFFLPHLRAFLMSFSIHTSMRFLKRLFMRSRTV</sequence>
<keyword evidence="1" id="KW-0472">Membrane</keyword>
<proteinExistence type="predicted"/>
<dbReference type="Proteomes" id="UP001408594">
    <property type="component" value="Unassembled WGS sequence"/>
</dbReference>
<feature type="transmembrane region" description="Helical" evidence="1">
    <location>
        <begin position="33"/>
        <end position="53"/>
    </location>
</feature>